<dbReference type="AlphaFoldDB" id="A0A2P8GQ65"/>
<accession>A0A2P8GQ65</accession>
<organism evidence="1 2">
    <name type="scientific">Chitinophaga ginsengisoli</name>
    <dbReference type="NCBI Taxonomy" id="363837"/>
    <lineage>
        <taxon>Bacteria</taxon>
        <taxon>Pseudomonadati</taxon>
        <taxon>Bacteroidota</taxon>
        <taxon>Chitinophagia</taxon>
        <taxon>Chitinophagales</taxon>
        <taxon>Chitinophagaceae</taxon>
        <taxon>Chitinophaga</taxon>
    </lineage>
</organism>
<reference evidence="1 2" key="1">
    <citation type="submission" date="2018-03" db="EMBL/GenBank/DDBJ databases">
        <title>Genomic Encyclopedia of Archaeal and Bacterial Type Strains, Phase II (KMG-II): from individual species to whole genera.</title>
        <authorList>
            <person name="Goeker M."/>
        </authorList>
    </citation>
    <scope>NUCLEOTIDE SEQUENCE [LARGE SCALE GENOMIC DNA]</scope>
    <source>
        <strain evidence="1 2">DSM 18107</strain>
    </source>
</reference>
<evidence type="ECO:0000313" key="1">
    <source>
        <dbReference type="EMBL" id="PSL36103.1"/>
    </source>
</evidence>
<comment type="caution">
    <text evidence="1">The sequence shown here is derived from an EMBL/GenBank/DDBJ whole genome shotgun (WGS) entry which is preliminary data.</text>
</comment>
<sequence length="38" mass="4715">MNFNDDEQGLNFLQQRYTFLNTRLYKDSSTHKTKYHFL</sequence>
<proteinExistence type="predicted"/>
<evidence type="ECO:0000313" key="2">
    <source>
        <dbReference type="Proteomes" id="UP000240978"/>
    </source>
</evidence>
<protein>
    <submittedName>
        <fullName evidence="1">Uncharacterized protein</fullName>
    </submittedName>
</protein>
<gene>
    <name evidence="1" type="ORF">CLV42_101872</name>
</gene>
<dbReference type="EMBL" id="PYGK01000001">
    <property type="protein sequence ID" value="PSL36103.1"/>
    <property type="molecule type" value="Genomic_DNA"/>
</dbReference>
<keyword evidence="2" id="KW-1185">Reference proteome</keyword>
<name>A0A2P8GQ65_9BACT</name>
<dbReference type="Proteomes" id="UP000240978">
    <property type="component" value="Unassembled WGS sequence"/>
</dbReference>